<gene>
    <name evidence="2" type="ORF">F2P81_001855</name>
</gene>
<evidence type="ECO:0000313" key="2">
    <source>
        <dbReference type="EMBL" id="KAF0045326.1"/>
    </source>
</evidence>
<evidence type="ECO:0000256" key="1">
    <source>
        <dbReference type="SAM" id="MobiDB-lite"/>
    </source>
</evidence>
<feature type="compositionally biased region" description="Basic and acidic residues" evidence="1">
    <location>
        <begin position="462"/>
        <end position="472"/>
    </location>
</feature>
<proteinExistence type="predicted"/>
<comment type="caution">
    <text evidence="2">The sequence shown here is derived from an EMBL/GenBank/DDBJ whole genome shotgun (WGS) entry which is preliminary data.</text>
</comment>
<sequence length="554" mass="61198">MRRISGLGPQSGLYRSLLGASSLLSQSSGSQMEPNSSLTHGFPFDLYDQYRCGYGGAIIPEQVTSQQLYSNTGSKKSKLRLNDQLVPKPTDINIGEKIIKIATPKEHPYSSHISRFAMFPSFHSPDDPETGVRVASQPYPSHLIPKSAPGVTLLSKTYGGPFRHEILETPIKTRKALSWTGQHGFWDHTKPLTGENQVFYPTPPKTVLPNPNLRDWDLSLSERTSNMLTNVERTHWVTTYQRHFTGSGPACPLKIDDFKEKMSGLTGMNSQTVTQRERSYPVFVPAKPRHACRRRQGSGTCSPTAADLLNPSNQVGTATAPTNQHGQQEIPAEHNEAPDLNPKGHRQSENSTEAQRAELSREVSHKQQIEGKSSVYVDGEGENSKVRFDESLMQDDTGRPPDLHNRPLSNREIDVNREKSLSNLCHEPSIKKQHFKVGRSASKHQVAMDSHTELLSRPAAEQGRRAEGRELSRGISNPCVPLRPPALPGIGPVGTAGGENAALRLLDLQNSFSKSAAHRSFNSSITRAAVNLTDNVVTGRKHDFYGINCYYLHG</sequence>
<accession>A0A6A4TCK0</accession>
<dbReference type="PANTHER" id="PTHR31393">
    <property type="entry name" value="C5ORF31"/>
    <property type="match status" value="1"/>
</dbReference>
<feature type="compositionally biased region" description="Polar residues" evidence="1">
    <location>
        <begin position="310"/>
        <end position="327"/>
    </location>
</feature>
<evidence type="ECO:0000313" key="3">
    <source>
        <dbReference type="Proteomes" id="UP000438429"/>
    </source>
</evidence>
<dbReference type="InterPro" id="IPR027886">
    <property type="entry name" value="SPMIP4"/>
</dbReference>
<dbReference type="AlphaFoldDB" id="A0A6A4TCK0"/>
<feature type="region of interest" description="Disordered" evidence="1">
    <location>
        <begin position="456"/>
        <end position="480"/>
    </location>
</feature>
<organism evidence="2 3">
    <name type="scientific">Scophthalmus maximus</name>
    <name type="common">Turbot</name>
    <name type="synonym">Psetta maxima</name>
    <dbReference type="NCBI Taxonomy" id="52904"/>
    <lineage>
        <taxon>Eukaryota</taxon>
        <taxon>Metazoa</taxon>
        <taxon>Chordata</taxon>
        <taxon>Craniata</taxon>
        <taxon>Vertebrata</taxon>
        <taxon>Euteleostomi</taxon>
        <taxon>Actinopterygii</taxon>
        <taxon>Neopterygii</taxon>
        <taxon>Teleostei</taxon>
        <taxon>Neoteleostei</taxon>
        <taxon>Acanthomorphata</taxon>
        <taxon>Carangaria</taxon>
        <taxon>Pleuronectiformes</taxon>
        <taxon>Pleuronectoidei</taxon>
        <taxon>Scophthalmidae</taxon>
        <taxon>Scophthalmus</taxon>
    </lineage>
</organism>
<feature type="compositionally biased region" description="Basic and acidic residues" evidence="1">
    <location>
        <begin position="382"/>
        <end position="412"/>
    </location>
</feature>
<dbReference type="Pfam" id="PF15093">
    <property type="entry name" value="SPMIP4-like"/>
    <property type="match status" value="1"/>
</dbReference>
<feature type="region of interest" description="Disordered" evidence="1">
    <location>
        <begin position="288"/>
        <end position="412"/>
    </location>
</feature>
<dbReference type="EMBL" id="VEVO01000002">
    <property type="protein sequence ID" value="KAF0045326.1"/>
    <property type="molecule type" value="Genomic_DNA"/>
</dbReference>
<feature type="compositionally biased region" description="Basic and acidic residues" evidence="1">
    <location>
        <begin position="355"/>
        <end position="369"/>
    </location>
</feature>
<dbReference type="GO" id="GO:0005813">
    <property type="term" value="C:centrosome"/>
    <property type="evidence" value="ECO:0007669"/>
    <property type="project" value="TreeGrafter"/>
</dbReference>
<reference evidence="2 3" key="1">
    <citation type="submission" date="2019-06" db="EMBL/GenBank/DDBJ databases">
        <title>Draft genomes of female and male turbot (Scophthalmus maximus).</title>
        <authorList>
            <person name="Xu H."/>
            <person name="Xu X.-W."/>
            <person name="Shao C."/>
            <person name="Chen S."/>
        </authorList>
    </citation>
    <scope>NUCLEOTIDE SEQUENCE [LARGE SCALE GENOMIC DNA]</scope>
    <source>
        <strain evidence="2">Ysfricsl-2016a</strain>
        <tissue evidence="2">Blood</tissue>
    </source>
</reference>
<name>A0A6A4TCK0_SCOMX</name>
<dbReference type="Proteomes" id="UP000438429">
    <property type="component" value="Unassembled WGS sequence"/>
</dbReference>
<protein>
    <submittedName>
        <fullName evidence="2">Uncharacterized protein</fullName>
    </submittedName>
</protein>
<dbReference type="PANTHER" id="PTHR31393:SF2">
    <property type="entry name" value="CHROMOSOME 7 OPEN READING FRAME 31"/>
    <property type="match status" value="1"/>
</dbReference>